<evidence type="ECO:0000313" key="3">
    <source>
        <dbReference type="Proteomes" id="UP000325440"/>
    </source>
</evidence>
<reference evidence="2 3" key="1">
    <citation type="submission" date="2019-08" db="EMBL/GenBank/DDBJ databases">
        <authorList>
            <person name="Alioto T."/>
            <person name="Alioto T."/>
            <person name="Gomez Garrido J."/>
        </authorList>
    </citation>
    <scope>NUCLEOTIDE SEQUENCE [LARGE SCALE GENOMIC DNA]</scope>
</reference>
<dbReference type="AlphaFoldDB" id="A0A5E4M107"/>
<keyword evidence="3" id="KW-1185">Reference proteome</keyword>
<proteinExistence type="predicted"/>
<sequence length="908" mass="107521">MSYEKGYCYNKVILIFVFLSTIVADNQMADHLVEIEQSVSISNTIDNNVKQVTIQYGQSLLHYQILVYDHEPSLEPIDKRYAFHNVISCVFGEWTINQLYYFVRTFPLTYQSSFLNTNFDNFFNKYFEYFVHKLNKIKKNIQKFIDILHNFIRINPISANYYDNAVLKSLISLEIKIYFMTLKNGEQLSEFQRTDTVVIQEILVEMNSIQRFLSVYCDIITSPFDNEIDPLFYNYLTIVKNKKTTDDLINIINAQPSFFGLNLGLDGCTVNKMFLENIVSMSSMEDVISFDIANTLLKITSTKYILIKDIWAQIRPSYDIEKIFWYLDSVITAIVKLIFHKILNLFLEINSRLSPSNIDLIKQLNTKIFYYKFVSMLNLPTLLVKGFELLREFVENFNHNTLIQMKEFYDKMDDIKLFPTITVNKDEDEDDDEFYFFKFDEEVKVSTVTTPKFSDFENNPNSYLMYLLTKLENNFDDLMCFHRSHKCLKNDQVTFDFQNNKSKELLQYNTNNSSPNDCSFVFDIYINCYGIIVKLNKGFNTGPNDKNNKYFKQAWDTIDDLKNYIIYMMISRNVKENNLFETAQNILIVLVNQNRDSTNENFLTRMVNFIMSELNNYAIKYCTLPRFSFFLFNNVNFIQYKEDGFYQYSAGLHSSDSNTGNYVNPLLYCYDVQLLYKNLYDESKVLPPLFCTHQFHIKFNWKGRRLTMPFVYNDIISLFISPHYLGNFYDLVFKFYFSIFFNEFKQIYDYLEFYIWIDPEIKNISKIHLASLPPLSMISLPNIPEKFNPLINDIEILVKNIINTDKFDRKIYMDRVEKQMSAFNIVFSLLQTPPLEDNQNMQLENMFSKLNVLSSTINNEFINSKVHYCYSKVIKFSDIKLNVSNNPSNLDKRHKKVKFNIPQDDSDY</sequence>
<accession>A0A5E4M107</accession>
<keyword evidence="1" id="KW-0732">Signal</keyword>
<dbReference type="Proteomes" id="UP000325440">
    <property type="component" value="Unassembled WGS sequence"/>
</dbReference>
<feature type="signal peptide" evidence="1">
    <location>
        <begin position="1"/>
        <end position="24"/>
    </location>
</feature>
<dbReference type="EMBL" id="CABPRJ010000018">
    <property type="protein sequence ID" value="VVC25710.1"/>
    <property type="molecule type" value="Genomic_DNA"/>
</dbReference>
<name>A0A5E4M107_9HEMI</name>
<dbReference type="OrthoDB" id="6625707at2759"/>
<organism evidence="2 3">
    <name type="scientific">Cinara cedri</name>
    <dbReference type="NCBI Taxonomy" id="506608"/>
    <lineage>
        <taxon>Eukaryota</taxon>
        <taxon>Metazoa</taxon>
        <taxon>Ecdysozoa</taxon>
        <taxon>Arthropoda</taxon>
        <taxon>Hexapoda</taxon>
        <taxon>Insecta</taxon>
        <taxon>Pterygota</taxon>
        <taxon>Neoptera</taxon>
        <taxon>Paraneoptera</taxon>
        <taxon>Hemiptera</taxon>
        <taxon>Sternorrhyncha</taxon>
        <taxon>Aphidomorpha</taxon>
        <taxon>Aphidoidea</taxon>
        <taxon>Aphididae</taxon>
        <taxon>Lachninae</taxon>
        <taxon>Cinara</taxon>
    </lineage>
</organism>
<feature type="chain" id="PRO_5022726002" evidence="1">
    <location>
        <begin position="25"/>
        <end position="908"/>
    </location>
</feature>
<evidence type="ECO:0000256" key="1">
    <source>
        <dbReference type="SAM" id="SignalP"/>
    </source>
</evidence>
<gene>
    <name evidence="2" type="ORF">CINCED_3A011258</name>
</gene>
<protein>
    <submittedName>
        <fullName evidence="2">Uncharacterized protein</fullName>
    </submittedName>
</protein>
<evidence type="ECO:0000313" key="2">
    <source>
        <dbReference type="EMBL" id="VVC25710.1"/>
    </source>
</evidence>